<protein>
    <submittedName>
        <fullName evidence="1">Uncharacterized protein</fullName>
    </submittedName>
</protein>
<dbReference type="EMBL" id="ML122258">
    <property type="protein sequence ID" value="RPD62616.1"/>
    <property type="molecule type" value="Genomic_DNA"/>
</dbReference>
<reference evidence="1" key="1">
    <citation type="journal article" date="2018" name="Genome Biol. Evol.">
        <title>Genomics and development of Lentinus tigrinus, a white-rot wood-decaying mushroom with dimorphic fruiting bodies.</title>
        <authorList>
            <person name="Wu B."/>
            <person name="Xu Z."/>
            <person name="Knudson A."/>
            <person name="Carlson A."/>
            <person name="Chen N."/>
            <person name="Kovaka S."/>
            <person name="LaButti K."/>
            <person name="Lipzen A."/>
            <person name="Pennachio C."/>
            <person name="Riley R."/>
            <person name="Schakwitz W."/>
            <person name="Umezawa K."/>
            <person name="Ohm R.A."/>
            <person name="Grigoriev I.V."/>
            <person name="Nagy L.G."/>
            <person name="Gibbons J."/>
            <person name="Hibbett D."/>
        </authorList>
    </citation>
    <scope>NUCLEOTIDE SEQUENCE [LARGE SCALE GENOMIC DNA]</scope>
    <source>
        <strain evidence="1">ALCF2SS1-6</strain>
    </source>
</reference>
<evidence type="ECO:0000313" key="1">
    <source>
        <dbReference type="EMBL" id="RPD62616.1"/>
    </source>
</evidence>
<name>A0A5C2SMB6_9APHY</name>
<dbReference type="AlphaFoldDB" id="A0A5C2SMB6"/>
<proteinExistence type="predicted"/>
<gene>
    <name evidence="1" type="ORF">L227DRAFT_431628</name>
</gene>
<evidence type="ECO:0000313" key="2">
    <source>
        <dbReference type="Proteomes" id="UP000313359"/>
    </source>
</evidence>
<keyword evidence="2" id="KW-1185">Reference proteome</keyword>
<accession>A0A5C2SMB6</accession>
<dbReference type="Proteomes" id="UP000313359">
    <property type="component" value="Unassembled WGS sequence"/>
</dbReference>
<organism evidence="1 2">
    <name type="scientific">Lentinus tigrinus ALCF2SS1-6</name>
    <dbReference type="NCBI Taxonomy" id="1328759"/>
    <lineage>
        <taxon>Eukaryota</taxon>
        <taxon>Fungi</taxon>
        <taxon>Dikarya</taxon>
        <taxon>Basidiomycota</taxon>
        <taxon>Agaricomycotina</taxon>
        <taxon>Agaricomycetes</taxon>
        <taxon>Polyporales</taxon>
        <taxon>Polyporaceae</taxon>
        <taxon>Lentinus</taxon>
    </lineage>
</organism>
<dbReference type="OrthoDB" id="2757868at2759"/>
<sequence>MAQLQESNISTAVLDTNDVVEYLLDDLLSRVVKRPHRFRSLDMRVESTEINNVIVLLHSLNKPTALLEDLHIRVSYSGGQNRPQGLPRALLTRARHPALRSVTFDGLSIDLGSDAIPQLQVLKLWNYPPYAAMHPNELAQLLGSARSLQTLEFHHFLRGVAFQEDLPLPTPIQLPYLSSFICEDDMHSVRQFFREVDIGPNVRAEITALTPLDYAPDPAIAFGPAASILTPEDPLRELFQALERVHWERQPQPDEEPAEYPPVGWIFPSDKNSGPSLLHTITNISVSRNTKGDLELIGLSDTEGKLICRVPPPAVASPFDLFVQYPLMSSALCAINSHFLVSREAPLRTLKIEADLDYIPPFMWFHLFSSMPYLTSLHLCDTGRHGSLESRGARAVFSMLAATLDRHPAELPRMPDISKRLARSSVCSSIPASRLQDVALSGSLLTADLLQTIHTHLAIRESQSVRAGRLKSLRLDLRPHALGSKKVQVKIHDTYIALERWAKQVGMALIFNVMP</sequence>